<gene>
    <name evidence="2" type="ORF">I7I53_10385</name>
</gene>
<name>A0A8A1L7E1_AJEC8</name>
<dbReference type="AlphaFoldDB" id="A0A8A1L7E1"/>
<keyword evidence="1" id="KW-1133">Transmembrane helix</keyword>
<organism evidence="2 3">
    <name type="scientific">Ajellomyces capsulatus (strain H88)</name>
    <name type="common">Darling's disease fungus</name>
    <name type="synonym">Histoplasma capsulatum</name>
    <dbReference type="NCBI Taxonomy" id="544711"/>
    <lineage>
        <taxon>Eukaryota</taxon>
        <taxon>Fungi</taxon>
        <taxon>Dikarya</taxon>
        <taxon>Ascomycota</taxon>
        <taxon>Pezizomycotina</taxon>
        <taxon>Eurotiomycetes</taxon>
        <taxon>Eurotiomycetidae</taxon>
        <taxon>Onygenales</taxon>
        <taxon>Ajellomycetaceae</taxon>
        <taxon>Histoplasma</taxon>
    </lineage>
</organism>
<keyword evidence="1" id="KW-0472">Membrane</keyword>
<evidence type="ECO:0000313" key="2">
    <source>
        <dbReference type="EMBL" id="QSS49886.1"/>
    </source>
</evidence>
<protein>
    <submittedName>
        <fullName evidence="2">Uncharacterized protein</fullName>
    </submittedName>
</protein>
<proteinExistence type="predicted"/>
<dbReference type="EMBL" id="CP069102">
    <property type="protein sequence ID" value="QSS49886.1"/>
    <property type="molecule type" value="Genomic_DNA"/>
</dbReference>
<dbReference type="Proteomes" id="UP000663419">
    <property type="component" value="Chromosome 1"/>
</dbReference>
<sequence>MQQYFQEHTPSDARLPFSMLTYSLHCGLVFLIIPLSWVFKICWRIPMRPAIPYSYCIVRNP</sequence>
<evidence type="ECO:0000313" key="3">
    <source>
        <dbReference type="Proteomes" id="UP000663419"/>
    </source>
</evidence>
<dbReference type="VEuPathDB" id="FungiDB:I7I53_10385"/>
<evidence type="ECO:0000256" key="1">
    <source>
        <dbReference type="SAM" id="Phobius"/>
    </source>
</evidence>
<reference evidence="2" key="1">
    <citation type="submission" date="2021-01" db="EMBL/GenBank/DDBJ databases">
        <title>Chromosome-level genome assembly of a human fungal pathogen reveals clustering of transcriptionally co-regulated genes.</title>
        <authorList>
            <person name="Voorhies M."/>
            <person name="Cohen S."/>
            <person name="Shea T.P."/>
            <person name="Petrus S."/>
            <person name="Munoz J.F."/>
            <person name="Poplawski S."/>
            <person name="Goldman W.E."/>
            <person name="Michael T."/>
            <person name="Cuomo C.A."/>
            <person name="Sil A."/>
            <person name="Beyhan S."/>
        </authorList>
    </citation>
    <scope>NUCLEOTIDE SEQUENCE</scope>
    <source>
        <strain evidence="2">H88</strain>
    </source>
</reference>
<accession>A0A8A1L7E1</accession>
<keyword evidence="1" id="KW-0812">Transmembrane</keyword>
<feature type="transmembrane region" description="Helical" evidence="1">
    <location>
        <begin position="20"/>
        <end position="39"/>
    </location>
</feature>